<dbReference type="OrthoDB" id="5701122at2"/>
<proteinExistence type="predicted"/>
<sequence>MMKNMNTNTKIWSLMTATLFSGLLVSGTTTAAEIICTDPELNHMSMDDSQASACLDSGLGNLQGDSTLDPFLSGVGSEYTFLEKSTGTSSPTPMYSLSYTDEDNGSGTWEFDSSVWDSYGTIALGFKFGGGNEPDNWFVYELVSGVSSGDWLYDAEQGQGLSHMNIYAKDSVEVPEPGTLALFGLGIVGLTLTRRKTRAS</sequence>
<feature type="signal peptide" evidence="1">
    <location>
        <begin position="1"/>
        <end position="31"/>
    </location>
</feature>
<evidence type="ECO:0000313" key="3">
    <source>
        <dbReference type="EMBL" id="NMT63309.1"/>
    </source>
</evidence>
<gene>
    <name evidence="3" type="ORF">HIU99_06800</name>
</gene>
<dbReference type="NCBIfam" id="TIGR02595">
    <property type="entry name" value="PEP_CTERM"/>
    <property type="match status" value="1"/>
</dbReference>
<keyword evidence="1" id="KW-0732">Signal</keyword>
<evidence type="ECO:0000259" key="2">
    <source>
        <dbReference type="Pfam" id="PF07589"/>
    </source>
</evidence>
<reference evidence="3 4" key="1">
    <citation type="submission" date="2020-04" db="EMBL/GenBank/DDBJ databases">
        <title>Marinobacter oceani sp. nov., isolated from marine solar saltern.</title>
        <authorList>
            <person name="Chen X.-Y."/>
        </authorList>
    </citation>
    <scope>NUCLEOTIDE SEQUENCE [LARGE SCALE GENOMIC DNA]</scope>
    <source>
        <strain evidence="3 4">W62</strain>
    </source>
</reference>
<evidence type="ECO:0000256" key="1">
    <source>
        <dbReference type="SAM" id="SignalP"/>
    </source>
</evidence>
<accession>A0A7Y0WRV0</accession>
<dbReference type="RefSeq" id="WP_135954636.1">
    <property type="nucleotide sequence ID" value="NZ_JABCKY010000001.1"/>
</dbReference>
<name>A0A7Y0WRV0_9GAMM</name>
<organism evidence="3 4">
    <name type="scientific">Marinobacter orientalis</name>
    <dbReference type="NCBI Taxonomy" id="1928859"/>
    <lineage>
        <taxon>Bacteria</taxon>
        <taxon>Pseudomonadati</taxon>
        <taxon>Pseudomonadota</taxon>
        <taxon>Gammaproteobacteria</taxon>
        <taxon>Pseudomonadales</taxon>
        <taxon>Marinobacteraceae</taxon>
        <taxon>Marinobacter</taxon>
    </lineage>
</organism>
<evidence type="ECO:0000313" key="4">
    <source>
        <dbReference type="Proteomes" id="UP000567186"/>
    </source>
</evidence>
<feature type="chain" id="PRO_5030899240" evidence="1">
    <location>
        <begin position="32"/>
        <end position="200"/>
    </location>
</feature>
<dbReference type="EMBL" id="JABCKY010000001">
    <property type="protein sequence ID" value="NMT63309.1"/>
    <property type="molecule type" value="Genomic_DNA"/>
</dbReference>
<dbReference type="Pfam" id="PF07589">
    <property type="entry name" value="PEP-CTERM"/>
    <property type="match status" value="1"/>
</dbReference>
<feature type="domain" description="Ice-binding protein C-terminal" evidence="2">
    <location>
        <begin position="174"/>
        <end position="195"/>
    </location>
</feature>
<protein>
    <submittedName>
        <fullName evidence="3">PEP-CTERM sorting domain-containing protein</fullName>
    </submittedName>
</protein>
<keyword evidence="4" id="KW-1185">Reference proteome</keyword>
<dbReference type="InterPro" id="IPR013424">
    <property type="entry name" value="Ice-binding_C"/>
</dbReference>
<dbReference type="Proteomes" id="UP000567186">
    <property type="component" value="Unassembled WGS sequence"/>
</dbReference>
<comment type="caution">
    <text evidence="3">The sequence shown here is derived from an EMBL/GenBank/DDBJ whole genome shotgun (WGS) entry which is preliminary data.</text>
</comment>
<dbReference type="AlphaFoldDB" id="A0A7Y0WRV0"/>